<keyword evidence="7" id="KW-0472">Membrane</keyword>
<gene>
    <name evidence="7" type="primary">ftsQ</name>
    <name evidence="10" type="ORF">IMCC3088_1385</name>
</gene>
<dbReference type="EMBL" id="AEIG01000034">
    <property type="protein sequence ID" value="EGG29748.1"/>
    <property type="molecule type" value="Genomic_DNA"/>
</dbReference>
<dbReference type="InterPro" id="IPR013685">
    <property type="entry name" value="POTRA_FtsQ_type"/>
</dbReference>
<evidence type="ECO:0000256" key="6">
    <source>
        <dbReference type="ARBA" id="ARBA00023306"/>
    </source>
</evidence>
<keyword evidence="6 7" id="KW-0131">Cell cycle</keyword>
<dbReference type="GO" id="GO:0043093">
    <property type="term" value="P:FtsZ-dependent cytokinesis"/>
    <property type="evidence" value="ECO:0007669"/>
    <property type="project" value="UniProtKB-UniRule"/>
</dbReference>
<comment type="caution">
    <text evidence="10">The sequence shown here is derived from an EMBL/GenBank/DDBJ whole genome shotgun (WGS) entry which is preliminary data.</text>
</comment>
<dbReference type="eggNOG" id="COG1589">
    <property type="taxonomic scope" value="Bacteria"/>
</dbReference>
<dbReference type="GO" id="GO:0032153">
    <property type="term" value="C:cell division site"/>
    <property type="evidence" value="ECO:0007669"/>
    <property type="project" value="UniProtKB-UniRule"/>
</dbReference>
<reference evidence="10 11" key="1">
    <citation type="journal article" date="2011" name="J. Bacteriol.">
        <title>Genome sequence of strain IMCC3088, a proteorhodopsin-containing marine bacterium belonging to the OM60/NOR5 clade.</title>
        <authorList>
            <person name="Jang Y."/>
            <person name="Oh H.M."/>
            <person name="Kang I."/>
            <person name="Lee K."/>
            <person name="Yang S.J."/>
            <person name="Cho J.C."/>
        </authorList>
    </citation>
    <scope>NUCLEOTIDE SEQUENCE [LARGE SCALE GENOMIC DNA]</scope>
    <source>
        <strain evidence="10 11">IMCC3088</strain>
    </source>
</reference>
<dbReference type="InterPro" id="IPR045335">
    <property type="entry name" value="FtsQ_C_sf"/>
</dbReference>
<evidence type="ECO:0000256" key="5">
    <source>
        <dbReference type="ARBA" id="ARBA00022989"/>
    </source>
</evidence>
<dbReference type="Gene3D" id="3.10.20.310">
    <property type="entry name" value="membrane protein fhac"/>
    <property type="match status" value="1"/>
</dbReference>
<keyword evidence="1 7" id="KW-1003">Cell membrane</keyword>
<protein>
    <recommendedName>
        <fullName evidence="7">Cell division protein FtsQ</fullName>
    </recommendedName>
</protein>
<comment type="similarity">
    <text evidence="7">Belongs to the FtsQ/DivIB family. FtsQ subfamily.</text>
</comment>
<dbReference type="Gene3D" id="3.40.50.11690">
    <property type="entry name" value="Cell division protein FtsQ/DivIB"/>
    <property type="match status" value="1"/>
</dbReference>
<dbReference type="PANTHER" id="PTHR35851">
    <property type="entry name" value="CELL DIVISION PROTEIN FTSQ"/>
    <property type="match status" value="1"/>
</dbReference>
<sequence length="259" mass="28422">MKKAQLLQKYYSGLAQARRFGQSLPSVLALTLVLAGMTTVFVNIVTQPLERVVIVGEIGELHRQALQGWLVENVAETAADWELEQTEALLETLPWIQSAAATRVWPNTMRLEIKPHTPVALWGDGSFLNSEGQVFEPVPGSEGLVLPKLSGDLNQQSELMDLYLQLSALLGDTALRLESLSMDSLGQLSVLMHNGLSVKLGRRAQLTRFQRFLDWHERYGADSDAALAIDVRYRNALAVANPNQVQVLSGFASRSGGGD</sequence>
<feature type="domain" description="Cell division protein FtsQ/DivIB C-terminal" evidence="8">
    <location>
        <begin position="120"/>
        <end position="232"/>
    </location>
</feature>
<dbReference type="RefSeq" id="WP_009575680.1">
    <property type="nucleotide sequence ID" value="NZ_AEIG01000034.1"/>
</dbReference>
<dbReference type="PANTHER" id="PTHR35851:SF1">
    <property type="entry name" value="CELL DIVISION PROTEIN FTSQ"/>
    <property type="match status" value="1"/>
</dbReference>
<comment type="subcellular location">
    <subcellularLocation>
        <location evidence="7">Cell inner membrane</location>
        <topology evidence="7">Single-pass type II membrane protein</topology>
    </subcellularLocation>
    <text evidence="7">Localizes to the division septum.</text>
</comment>
<evidence type="ECO:0000313" key="10">
    <source>
        <dbReference type="EMBL" id="EGG29748.1"/>
    </source>
</evidence>
<evidence type="ECO:0000256" key="3">
    <source>
        <dbReference type="ARBA" id="ARBA00022618"/>
    </source>
</evidence>
<keyword evidence="11" id="KW-1185">Reference proteome</keyword>
<evidence type="ECO:0000256" key="1">
    <source>
        <dbReference type="ARBA" id="ARBA00022475"/>
    </source>
</evidence>
<keyword evidence="5 7" id="KW-1133">Transmembrane helix</keyword>
<dbReference type="Pfam" id="PF08478">
    <property type="entry name" value="POTRA_1"/>
    <property type="match status" value="1"/>
</dbReference>
<accession>F3L1P5</accession>
<dbReference type="InterPro" id="IPR026579">
    <property type="entry name" value="FtsQ"/>
</dbReference>
<dbReference type="OrthoDB" id="9790370at2"/>
<evidence type="ECO:0000259" key="8">
    <source>
        <dbReference type="Pfam" id="PF03799"/>
    </source>
</evidence>
<feature type="transmembrane region" description="Helical" evidence="7">
    <location>
        <begin position="27"/>
        <end position="45"/>
    </location>
</feature>
<evidence type="ECO:0000313" key="11">
    <source>
        <dbReference type="Proteomes" id="UP000005615"/>
    </source>
</evidence>
<evidence type="ECO:0000259" key="9">
    <source>
        <dbReference type="Pfam" id="PF08478"/>
    </source>
</evidence>
<dbReference type="GO" id="GO:0005886">
    <property type="term" value="C:plasma membrane"/>
    <property type="evidence" value="ECO:0007669"/>
    <property type="project" value="UniProtKB-SubCell"/>
</dbReference>
<proteinExistence type="inferred from homology"/>
<dbReference type="InterPro" id="IPR005548">
    <property type="entry name" value="Cell_div_FtsQ/DivIB_C"/>
</dbReference>
<comment type="function">
    <text evidence="7">Essential cell division protein. May link together the upstream cell division proteins, which are predominantly cytoplasmic, with the downstream cell division proteins, which are predominantly periplasmic. May control correct divisome assembly.</text>
</comment>
<keyword evidence="3 7" id="KW-0132">Cell division</keyword>
<keyword evidence="2 7" id="KW-0997">Cell inner membrane</keyword>
<evidence type="ECO:0000256" key="2">
    <source>
        <dbReference type="ARBA" id="ARBA00022519"/>
    </source>
</evidence>
<evidence type="ECO:0000256" key="7">
    <source>
        <dbReference type="HAMAP-Rule" id="MF_00911"/>
    </source>
</evidence>
<dbReference type="STRING" id="2518989.IMCC3088_1385"/>
<dbReference type="AlphaFoldDB" id="F3L1P5"/>
<keyword evidence="4 7" id="KW-0812">Transmembrane</keyword>
<evidence type="ECO:0000256" key="4">
    <source>
        <dbReference type="ARBA" id="ARBA00022692"/>
    </source>
</evidence>
<organism evidence="10 11">
    <name type="scientific">Aequoribacter fuscus</name>
    <dbReference type="NCBI Taxonomy" id="2518989"/>
    <lineage>
        <taxon>Bacteria</taxon>
        <taxon>Pseudomonadati</taxon>
        <taxon>Pseudomonadota</taxon>
        <taxon>Gammaproteobacteria</taxon>
        <taxon>Cellvibrionales</taxon>
        <taxon>Halieaceae</taxon>
        <taxon>Aequoribacter</taxon>
    </lineage>
</organism>
<dbReference type="HAMAP" id="MF_00911">
    <property type="entry name" value="FtsQ_subfam"/>
    <property type="match status" value="1"/>
</dbReference>
<name>F3L1P5_9GAMM</name>
<dbReference type="Proteomes" id="UP000005615">
    <property type="component" value="Unassembled WGS sequence"/>
</dbReference>
<feature type="domain" description="POTRA" evidence="9">
    <location>
        <begin position="49"/>
        <end position="114"/>
    </location>
</feature>
<comment type="subunit">
    <text evidence="7">Part of a complex composed of FtsB, FtsL and FtsQ.</text>
</comment>
<dbReference type="Pfam" id="PF03799">
    <property type="entry name" value="FtsQ_DivIB_C"/>
    <property type="match status" value="1"/>
</dbReference>
<dbReference type="GO" id="GO:0090529">
    <property type="term" value="P:cell septum assembly"/>
    <property type="evidence" value="ECO:0007669"/>
    <property type="project" value="InterPro"/>
</dbReference>